<proteinExistence type="predicted"/>
<dbReference type="KEGG" id="cqu:CpipJ_CPIJ006651"/>
<evidence type="ECO:0000313" key="3">
    <source>
        <dbReference type="Proteomes" id="UP000002320"/>
    </source>
</evidence>
<sequence length="318" mass="37157">MISFMLNVKYKTHLQTIEEFDASSIPFCFDYERDPVTYNQLISGFSEDMRNRFFFWNDSTSWYEADSCSWIMSYEMAKEFLESKYNQDPVTFRKRFYILAQRIKWSLKTHTISRRAPFVERFGDYQRRTREAGLLQRWTEQVKTATLAAGHLWQALLQLPAPTSPKVCVIRSAANLDRALLKQIFGVFSSLETEQMILSTDKFDAFLGGCTHFLVTFSNLNWELTEDILARLADFTSWNNRAYFVFMSESAPSWDSIEHYAGLMRVFGITNSALVGVEFKSGQRYLYGYGYFDYALSQFDLATDLVSYLQNDHLRDVV</sequence>
<organism>
    <name type="scientific">Culex quinquefasciatus</name>
    <name type="common">Southern house mosquito</name>
    <name type="synonym">Culex pungens</name>
    <dbReference type="NCBI Taxonomy" id="7176"/>
    <lineage>
        <taxon>Eukaryota</taxon>
        <taxon>Metazoa</taxon>
        <taxon>Ecdysozoa</taxon>
        <taxon>Arthropoda</taxon>
        <taxon>Hexapoda</taxon>
        <taxon>Insecta</taxon>
        <taxon>Pterygota</taxon>
        <taxon>Neoptera</taxon>
        <taxon>Endopterygota</taxon>
        <taxon>Diptera</taxon>
        <taxon>Nematocera</taxon>
        <taxon>Culicoidea</taxon>
        <taxon>Culicidae</taxon>
        <taxon>Culicinae</taxon>
        <taxon>Culicini</taxon>
        <taxon>Culex</taxon>
        <taxon>Culex</taxon>
    </lineage>
</organism>
<name>B0WIG5_CULQU</name>
<accession>B0WIG5</accession>
<keyword evidence="3" id="KW-1185">Reference proteome</keyword>
<dbReference type="EMBL" id="DS231948">
    <property type="protein sequence ID" value="EDS28471.1"/>
    <property type="molecule type" value="Genomic_DNA"/>
</dbReference>
<dbReference type="InParanoid" id="B0WIG5"/>
<dbReference type="HOGENOM" id="CLU_875092_0_0_1"/>
<evidence type="ECO:0000313" key="2">
    <source>
        <dbReference type="EnsemblMetazoa" id="CPIJ006651-PA"/>
    </source>
</evidence>
<protein>
    <submittedName>
        <fullName evidence="1 2">Uncharacterized protein</fullName>
    </submittedName>
</protein>
<evidence type="ECO:0000313" key="1">
    <source>
        <dbReference type="EMBL" id="EDS28471.1"/>
    </source>
</evidence>
<reference evidence="1" key="1">
    <citation type="submission" date="2007-03" db="EMBL/GenBank/DDBJ databases">
        <title>Annotation of Culex pipiens quinquefasciatus.</title>
        <authorList>
            <consortium name="The Broad Institute Genome Sequencing Platform"/>
            <person name="Atkinson P.W."/>
            <person name="Hemingway J."/>
            <person name="Christensen B.M."/>
            <person name="Higgs S."/>
            <person name="Kodira C."/>
            <person name="Hannick L."/>
            <person name="Megy K."/>
            <person name="O'Leary S."/>
            <person name="Pearson M."/>
            <person name="Haas B.J."/>
            <person name="Mauceli E."/>
            <person name="Wortman J.R."/>
            <person name="Lee N.H."/>
            <person name="Guigo R."/>
            <person name="Stanke M."/>
            <person name="Alvarado L."/>
            <person name="Amedeo P."/>
            <person name="Antoine C.H."/>
            <person name="Arensburger P."/>
            <person name="Bidwell S.L."/>
            <person name="Crawford M."/>
            <person name="Camaro F."/>
            <person name="Devon K."/>
            <person name="Engels R."/>
            <person name="Hammond M."/>
            <person name="Howarth C."/>
            <person name="Koehrsen M."/>
            <person name="Lawson D."/>
            <person name="Montgomery P."/>
            <person name="Nene V."/>
            <person name="Nusbaum C."/>
            <person name="Puiu D."/>
            <person name="Romero-Severson J."/>
            <person name="Severson D.W."/>
            <person name="Shumway M."/>
            <person name="Sisk P."/>
            <person name="Stolte C."/>
            <person name="Zeng Q."/>
            <person name="Eisenstadt E."/>
            <person name="Fraser-Liggett C."/>
            <person name="Strausberg R."/>
            <person name="Galagan J."/>
            <person name="Birren B."/>
            <person name="Collins F.H."/>
        </authorList>
    </citation>
    <scope>NUCLEOTIDE SEQUENCE [LARGE SCALE GENOMIC DNA]</scope>
    <source>
        <strain evidence="1">JHB</strain>
    </source>
</reference>
<dbReference type="eggNOG" id="ENOG502TKVX">
    <property type="taxonomic scope" value="Eukaryota"/>
</dbReference>
<dbReference type="VEuPathDB" id="VectorBase:CPIJ006651"/>
<dbReference type="Proteomes" id="UP000002320">
    <property type="component" value="Unassembled WGS sequence"/>
</dbReference>
<dbReference type="AlphaFoldDB" id="B0WIG5"/>
<reference evidence="2" key="2">
    <citation type="submission" date="2021-02" db="UniProtKB">
        <authorList>
            <consortium name="EnsemblMetazoa"/>
        </authorList>
    </citation>
    <scope>IDENTIFICATION</scope>
    <source>
        <strain evidence="2">JHB</strain>
    </source>
</reference>
<gene>
    <name evidence="2" type="primary">6038773</name>
    <name evidence="1" type="ORF">CpipJ_CPIJ006651</name>
</gene>
<dbReference type="EnsemblMetazoa" id="CPIJ006651-RA">
    <property type="protein sequence ID" value="CPIJ006651-PA"/>
    <property type="gene ID" value="CPIJ006651"/>
</dbReference>